<sequence>MTYGKEVSNIERTGTLDKPIYAEYTDQGALNKRLLEITLKEAKEESGIRYRSTFKKMKDRIKKQLIS</sequence>
<organism evidence="1 2">
    <name type="scientific">Candidatus Acidifodinimicrobium mancum</name>
    <dbReference type="NCBI Taxonomy" id="2898728"/>
    <lineage>
        <taxon>Archaea</taxon>
        <taxon>Candidatus Parvarchaeota</taxon>
        <taxon>Candidatus Acidifodinimicrobiaceae</taxon>
        <taxon>Candidatus Acidifodinimicrobium</taxon>
    </lineage>
</organism>
<evidence type="ECO:0000313" key="2">
    <source>
        <dbReference type="Proteomes" id="UP000718571"/>
    </source>
</evidence>
<evidence type="ECO:0000313" key="1">
    <source>
        <dbReference type="EMBL" id="MBE5728338.1"/>
    </source>
</evidence>
<gene>
    <name evidence="1" type="ORF">IHE51_00570</name>
</gene>
<dbReference type="AlphaFoldDB" id="A0A8T3V1N7"/>
<name>A0A8T3V1N7_9ARCH</name>
<accession>A0A8T3V1N7</accession>
<reference evidence="1 2" key="1">
    <citation type="submission" date="2020-09" db="EMBL/GenBank/DDBJ databases">
        <title>Genomic characterization of a novel Parvarchaeota family in acid mine drainage sediments.</title>
        <authorList>
            <person name="Luo Z.-H."/>
        </authorList>
    </citation>
    <scope>NUCLEOTIDE SEQUENCE [LARGE SCALE GENOMIC DNA]</scope>
    <source>
        <strain evidence="1">MAS1_bins.189</strain>
    </source>
</reference>
<dbReference type="Proteomes" id="UP000718571">
    <property type="component" value="Unassembled WGS sequence"/>
</dbReference>
<proteinExistence type="predicted"/>
<dbReference type="EMBL" id="JADFAR010000005">
    <property type="protein sequence ID" value="MBE5728338.1"/>
    <property type="molecule type" value="Genomic_DNA"/>
</dbReference>
<protein>
    <submittedName>
        <fullName evidence="1">Uncharacterized protein</fullName>
    </submittedName>
</protein>
<comment type="caution">
    <text evidence="1">The sequence shown here is derived from an EMBL/GenBank/DDBJ whole genome shotgun (WGS) entry which is preliminary data.</text>
</comment>